<dbReference type="Gene3D" id="3.30.110.170">
    <property type="entry name" value="Protein of unknown function (DUF541), domain 1"/>
    <property type="match status" value="1"/>
</dbReference>
<dbReference type="Pfam" id="PF04402">
    <property type="entry name" value="SIMPL"/>
    <property type="match status" value="1"/>
</dbReference>
<dbReference type="Proteomes" id="UP000178059">
    <property type="component" value="Unassembled WGS sequence"/>
</dbReference>
<reference evidence="1 2" key="1">
    <citation type="journal article" date="2016" name="Nat. Commun.">
        <title>Thousands of microbial genomes shed light on interconnected biogeochemical processes in an aquifer system.</title>
        <authorList>
            <person name="Anantharaman K."/>
            <person name="Brown C.T."/>
            <person name="Hug L.A."/>
            <person name="Sharon I."/>
            <person name="Castelle C.J."/>
            <person name="Probst A.J."/>
            <person name="Thomas B.C."/>
            <person name="Singh A."/>
            <person name="Wilkins M.J."/>
            <person name="Karaoz U."/>
            <person name="Brodie E.L."/>
            <person name="Williams K.H."/>
            <person name="Hubbard S.S."/>
            <person name="Banfield J.F."/>
        </authorList>
    </citation>
    <scope>NUCLEOTIDE SEQUENCE [LARGE SCALE GENOMIC DNA]</scope>
</reference>
<dbReference type="InterPro" id="IPR007497">
    <property type="entry name" value="SIMPL/DUF541"/>
</dbReference>
<accession>A0A1F6VLG9</accession>
<dbReference type="PANTHER" id="PTHR34387:SF1">
    <property type="entry name" value="PERIPLASMIC IMMUNOGENIC PROTEIN"/>
    <property type="match status" value="1"/>
</dbReference>
<dbReference type="AlphaFoldDB" id="A0A1F6VLG9"/>
<protein>
    <recommendedName>
        <fullName evidence="3">26 kDa periplasmic immunogenic protein</fullName>
    </recommendedName>
</protein>
<dbReference type="Gene3D" id="3.30.70.2970">
    <property type="entry name" value="Protein of unknown function (DUF541), domain 2"/>
    <property type="match status" value="1"/>
</dbReference>
<evidence type="ECO:0008006" key="3">
    <source>
        <dbReference type="Google" id="ProtNLM"/>
    </source>
</evidence>
<name>A0A1F6VLG9_9BACT</name>
<sequence length="260" mass="28541">MELFKNKNVSNLLIALLVILVLFFATKTISEIKALRYVGAGIGPATTISFEGKGEIFASPDIANISFSVRESGKTQKEAQDKVSVKVNKVIKFVKENGVAEKDIKTENYSAYPQYDYGPQCIDYPCPSQKPPKIIGFEVNQNISVKVRNVDETGKILDLLASAAVTDINGPNFEIDEIEKVQAKARKLAIEDAKAKAEQLAKDLGIRLVRIVNFSEGGNYPIYGRAEFKALSADDAIPLPEIPVGENKIVSNVTITYEVR</sequence>
<dbReference type="EMBL" id="MFTT01000005">
    <property type="protein sequence ID" value="OGI70510.1"/>
    <property type="molecule type" value="Genomic_DNA"/>
</dbReference>
<dbReference type="STRING" id="1801743.A2824_02175"/>
<evidence type="ECO:0000313" key="2">
    <source>
        <dbReference type="Proteomes" id="UP000178059"/>
    </source>
</evidence>
<proteinExistence type="predicted"/>
<organism evidence="1 2">
    <name type="scientific">Candidatus Nomurabacteria bacterium RIFCSPHIGHO2_01_FULL_42_16</name>
    <dbReference type="NCBI Taxonomy" id="1801743"/>
    <lineage>
        <taxon>Bacteria</taxon>
        <taxon>Candidatus Nomuraibacteriota</taxon>
    </lineage>
</organism>
<dbReference type="PANTHER" id="PTHR34387">
    <property type="entry name" value="SLR1258 PROTEIN"/>
    <property type="match status" value="1"/>
</dbReference>
<evidence type="ECO:0000313" key="1">
    <source>
        <dbReference type="EMBL" id="OGI70510.1"/>
    </source>
</evidence>
<dbReference type="GO" id="GO:0006974">
    <property type="term" value="P:DNA damage response"/>
    <property type="evidence" value="ECO:0007669"/>
    <property type="project" value="TreeGrafter"/>
</dbReference>
<gene>
    <name evidence="1" type="ORF">A2824_02175</name>
</gene>
<comment type="caution">
    <text evidence="1">The sequence shown here is derived from an EMBL/GenBank/DDBJ whole genome shotgun (WGS) entry which is preliminary data.</text>
</comment>
<dbReference type="InterPro" id="IPR052022">
    <property type="entry name" value="26kDa_periplasmic_antigen"/>
</dbReference>